<sequence>MQLVGELQTSVTLDAPLQEKEHMSVPPRPVSVSDGGFTLNPQLLQMFPQLHHSQLLNIARHKEVYLELAGAPLHYGTDVRTGRDILIYDISLTCGGVDITAAEFLTLLDQLCCYISLTTPPQQLDASRPYGPQIRGIAAATDLSACALDAHDSSSPPAGAAKDTAEPGTTPKPDHHPASTSPVAASGMSLLTRLASDAIDFAHTSSNHMGTAKDVTSDHDTVDEFSYVRDRKVLTYIKQGIDAGLQKSIQIKFFPRVFSRYFLKVLQAYINSRDKKLIVVTESFQGLFLSSLFIKIKANSQGTRRLHDSLVQKYCCNLIDSLLYVSQHKISLKGLDPRCIVVDTQQCMLRLFPSAFLVSVTRADEMIYRHPTELYMSFFTGLGLSPRDFFWYKSYIGQALAYWLSKYNEFLNLEKNTRLSNPSVDHRQRDCRDSQSISHENINGLFYHIYSENLDDAEDYPSYLSLSTGFKATGDAPVDTQGPGVLQGVGGSVMPASSPSSGRLVWTGSNEVIPYPDTARGSATLDQGTLASIASGQGDHVHRGASIPNFLAADKPAICPAFITSLDTNTRTKQLGSGSAHTCTTSFNCPCILYLFLKRLLVLSTIYMPLFLKHLTATIKDQFEADFSCQSRHGIGSPRDARLFKLLTDFVGFPIDNPLFQENEKAEYAYIISPHCSKCCKVLRGMIARFRPATELAIASLDCGSQGYASYSKIPSSQQYRIERSASGNLSSAPVSHHCFSFPLEDTGGDAAGSQCVKTKPSEKYLNKHRLSKMADKLELTTAMGSELDGRVGSSAVTNAKSPQDCDYDQELVQFSHAHLSAFTRGSPEAKLISSAGKSKEKPTPKDLGEARDQILPPSDHQHGYDTGRAVLDLCVSSPNVSQELSESLEADVVQGHGDDIDDFGLLDFGMLKPVAIRNVYSLGLVMLCIATGADPWTQEEYLIDGLLNEKLPTSLIDVQNKDLCELITKCIDGSNCFGSIEAVLEHKYFREHLDVLQHQQQKDNASHQDHLEHATLPEKEIFSAKTRSNPFKMGYGHVREDELQPISSSVATLIADPIHASSERSSTGRFSVTDSALHTEGSATDCLSEQDGSEPKHASTKQTSVDGQLARGSAGVSLDLVKGLDVCVSKDGTTTPLGPPPYYQVTSSLTTNTVPSYTQIVTPNSRQSSTPTNTNEHTCTDDSMPLSQQASESKLPCASLEPTAVSAASVYPKYKRVELLTLRRDTATLAVIYLVNGNVEKKITHSITSDEEPGNIYTEMIKKMESEQLVLKQTEALKDDIEDLLRKKFYHSTD</sequence>
<dbReference type="OMA" id="ADEMIYR"/>
<comment type="caution">
    <text evidence="2">The sequence shown here is derived from an EMBL/GenBank/DDBJ whole genome shotgun (WGS) entry which is preliminary data.</text>
</comment>
<feature type="region of interest" description="Disordered" evidence="1">
    <location>
        <begin position="1000"/>
        <end position="1020"/>
    </location>
</feature>
<feature type="region of interest" description="Disordered" evidence="1">
    <location>
        <begin position="1082"/>
        <end position="1110"/>
    </location>
</feature>
<evidence type="ECO:0000256" key="1">
    <source>
        <dbReference type="SAM" id="MobiDB-lite"/>
    </source>
</evidence>
<dbReference type="VEuPathDB" id="GiardiaDB:GL50803_16944"/>
<feature type="region of interest" description="Disordered" evidence="1">
    <location>
        <begin position="150"/>
        <end position="182"/>
    </location>
</feature>
<keyword evidence="3" id="KW-1185">Reference proteome</keyword>
<feature type="compositionally biased region" description="Basic and acidic residues" evidence="1">
    <location>
        <begin position="838"/>
        <end position="853"/>
    </location>
</feature>
<proteinExistence type="predicted"/>
<dbReference type="HOGENOM" id="CLU_261938_0_0_1"/>
<feature type="compositionally biased region" description="Polar residues" evidence="1">
    <location>
        <begin position="1163"/>
        <end position="1178"/>
    </location>
</feature>
<dbReference type="Proteomes" id="UP000001548">
    <property type="component" value="Unassembled WGS sequence"/>
</dbReference>
<evidence type="ECO:0000313" key="3">
    <source>
        <dbReference type="Proteomes" id="UP000001548"/>
    </source>
</evidence>
<evidence type="ECO:0000313" key="2">
    <source>
        <dbReference type="EMBL" id="KAE8302969.1"/>
    </source>
</evidence>
<reference evidence="2 3" key="1">
    <citation type="journal article" date="2007" name="Science">
        <title>Genomic minimalism in the early diverging intestinal parasite Giardia lamblia.</title>
        <authorList>
            <person name="Morrison H.G."/>
            <person name="McArthur A.G."/>
            <person name="Gillin F.D."/>
            <person name="Aley S.B."/>
            <person name="Adam R.D."/>
            <person name="Olsen G.J."/>
            <person name="Best A.A."/>
            <person name="Cande W.Z."/>
            <person name="Chen F."/>
            <person name="Cipriano M.J."/>
            <person name="Davids B.J."/>
            <person name="Dawson S.C."/>
            <person name="Elmendorf H.G."/>
            <person name="Hehl A.B."/>
            <person name="Holder M.E."/>
            <person name="Huse S.M."/>
            <person name="Kim U.U."/>
            <person name="Lasek-Nesselquist E."/>
            <person name="Manning G."/>
            <person name="Nigam A."/>
            <person name="Nixon J.E."/>
            <person name="Palm D."/>
            <person name="Passamaneck N.E."/>
            <person name="Prabhu A."/>
            <person name="Reich C.I."/>
            <person name="Reiner D.S."/>
            <person name="Samuelson J."/>
            <person name="Svard S.G."/>
            <person name="Sogin M.L."/>
        </authorList>
    </citation>
    <scope>NUCLEOTIDE SEQUENCE [LARGE SCALE GENOMIC DNA]</scope>
    <source>
        <strain evidence="2 3">WB C6</strain>
    </source>
</reference>
<dbReference type="EMBL" id="AACB03000003">
    <property type="protein sequence ID" value="KAE8302969.1"/>
    <property type="molecule type" value="Genomic_DNA"/>
</dbReference>
<name>D3KG04_GIAIC</name>
<feature type="region of interest" description="Disordered" evidence="1">
    <location>
        <begin position="831"/>
        <end position="860"/>
    </location>
</feature>
<accession>D3KG04</accession>
<feature type="region of interest" description="Disordered" evidence="1">
    <location>
        <begin position="1163"/>
        <end position="1195"/>
    </location>
</feature>
<gene>
    <name evidence="2" type="ORF">GL50803_0016944</name>
</gene>
<organism evidence="2 3">
    <name type="scientific">Giardia intestinalis (strain ATCC 50803 / WB clone C6)</name>
    <name type="common">Giardia lamblia</name>
    <dbReference type="NCBI Taxonomy" id="184922"/>
    <lineage>
        <taxon>Eukaryota</taxon>
        <taxon>Metamonada</taxon>
        <taxon>Diplomonadida</taxon>
        <taxon>Hexamitidae</taxon>
        <taxon>Giardiinae</taxon>
        <taxon>Giardia</taxon>
    </lineage>
</organism>
<protein>
    <submittedName>
        <fullName evidence="2">Uncharacterized protein</fullName>
    </submittedName>
</protein>